<name>A0ABX2GZX9_9FIRM</name>
<dbReference type="Proteomes" id="UP000821846">
    <property type="component" value="Unassembled WGS sequence"/>
</dbReference>
<evidence type="ECO:0000313" key="14">
    <source>
        <dbReference type="EMBL" id="NSG31035.1"/>
    </source>
</evidence>
<evidence type="ECO:0000256" key="1">
    <source>
        <dbReference type="ARBA" id="ARBA00001968"/>
    </source>
</evidence>
<protein>
    <recommendedName>
        <fullName evidence="3">CRISPR system single-strand-specific deoxyribonuclease Cas10/Csm1 (subtype III-A)</fullName>
    </recommendedName>
    <alternativeName>
        <fullName evidence="12">Cyclic oligoadenylate synthase</fullName>
    </alternativeName>
</protein>
<dbReference type="InterPro" id="IPR048693">
    <property type="entry name" value="Cmr2-like_C"/>
</dbReference>
<dbReference type="InterPro" id="IPR054767">
    <property type="entry name" value="Cas10-Cmr2_palm2"/>
</dbReference>
<dbReference type="CDD" id="cd09680">
    <property type="entry name" value="Cas10_III"/>
    <property type="match status" value="1"/>
</dbReference>
<keyword evidence="4" id="KW-0808">Transferase</keyword>
<proteinExistence type="inferred from homology"/>
<dbReference type="RefSeq" id="WP_173866840.1">
    <property type="nucleotide sequence ID" value="NZ_JAAWUU010000054.1"/>
</dbReference>
<dbReference type="PANTHER" id="PTHR36528:SF1">
    <property type="entry name" value="CRISPR SYSTEM SINGLE-STRAND-SPECIFIC DEOXYRIBONUCLEASE CAS10_CSM1 (SUBTYPE III-A)"/>
    <property type="match status" value="1"/>
</dbReference>
<dbReference type="Pfam" id="PF22335">
    <property type="entry name" value="Cas10-Cmr2_palm2"/>
    <property type="match status" value="1"/>
</dbReference>
<sequence>MVDEKVRLIMGSLLHDTGKVIYRQGDDRRNHSISGYDYLKEETNLTDSEILDCVRYHHASLLKRAVGLKENSLAYIVYLADNIAAFSDRRKKDESEDRGFERSLPLQSVFNILNGNHQEKYYHPGNMDPKNGINDPGDEKIPFSESFYTTVKVQITENLKGMDWNSEYLNSLLTVLEANLSYVPSSTSKEELADISLFDHVKLTAAIASCIYDYLNENHLNYKETLFSKETEFYETEAFLFCSLDISGIQKFIYTIASKNALRTLRARSFYLEIMMEHIIDTLLERLELSRANLIYSGGGHCYLLLANTQKTREVLNTLQKELQSWFLKYFRTELFVAFGYSVCSGNTFRNVPEGSYANMFRQASAGISKAKLHRYTAEEIIALNQYRADDYTRECKVCKRIGQVDEEGVCPICRKIEALSKNVLYDTFFSIVLEGEQEGLPLPGGYRMVTDDEKSLKKRMEEDIYYVRTYAKNAMYTGKHIATKLWVGDYTTGDTFEAFAEQAEGIKRIAVMRADVDNLGQAFVSGFSQGKSTLSRTATLSRQLSVFFKYYIRDILENGEYSIQGEDSKRKRKVTIVYSGGDDVFLVGSWNDVIEAAVDLSEKFKCYTQGTLSISAGIGIYECSYPIAAIAEETGRMEEESKKSPNKKSITLMEDGEDHKVDELDKPLSDGTYEWDEFKNEVLEQKYRAVQEFFRNVDERGMSFLYRMLELIRNQDQNLKQDKKNKIEFARFLYLLSRLEPKEEGTQKEQYRRFAEKMYRWIQSEKDCRQLKTALNLYAYMHRERGENYADK</sequence>
<gene>
    <name evidence="14" type="primary">cas10</name>
    <name evidence="14" type="ORF">HFM93_12325</name>
</gene>
<comment type="caution">
    <text evidence="14">The sequence shown here is derived from an EMBL/GenBank/DDBJ whole genome shotgun (WGS) entry which is preliminary data.</text>
</comment>
<dbReference type="Pfam" id="PF18211">
    <property type="entry name" value="Csm1_B"/>
    <property type="match status" value="1"/>
</dbReference>
<evidence type="ECO:0000256" key="4">
    <source>
        <dbReference type="ARBA" id="ARBA00022679"/>
    </source>
</evidence>
<evidence type="ECO:0000256" key="9">
    <source>
        <dbReference type="ARBA" id="ARBA00022839"/>
    </source>
</evidence>
<feature type="domain" description="GGDEF" evidence="13">
    <location>
        <begin position="508"/>
        <end position="656"/>
    </location>
</feature>
<comment type="cofactor">
    <cofactor evidence="1">
        <name>a divalent metal cation</name>
        <dbReference type="ChEBI" id="CHEBI:60240"/>
    </cofactor>
</comment>
<dbReference type="InterPro" id="IPR041062">
    <property type="entry name" value="Csm1_B"/>
</dbReference>
<evidence type="ECO:0000256" key="5">
    <source>
        <dbReference type="ARBA" id="ARBA00022722"/>
    </source>
</evidence>
<dbReference type="NCBIfam" id="TIGR02578">
    <property type="entry name" value="cas_TM1811_Csm1"/>
    <property type="match status" value="1"/>
</dbReference>
<dbReference type="Gene3D" id="1.10.3210.10">
    <property type="entry name" value="Hypothetical protein af1432"/>
    <property type="match status" value="1"/>
</dbReference>
<dbReference type="InterPro" id="IPR006674">
    <property type="entry name" value="HD_domain"/>
</dbReference>
<dbReference type="EMBL" id="JAAWUZ010000055">
    <property type="protein sequence ID" value="NSG31035.1"/>
    <property type="molecule type" value="Genomic_DNA"/>
</dbReference>
<dbReference type="PROSITE" id="PS50887">
    <property type="entry name" value="GGDEF"/>
    <property type="match status" value="1"/>
</dbReference>
<keyword evidence="8" id="KW-0378">Hydrolase</keyword>
<evidence type="ECO:0000313" key="15">
    <source>
        <dbReference type="Proteomes" id="UP000821846"/>
    </source>
</evidence>
<accession>A0ABX2GZX9</accession>
<evidence type="ECO:0000256" key="12">
    <source>
        <dbReference type="ARBA" id="ARBA00032922"/>
    </source>
</evidence>
<dbReference type="InterPro" id="IPR000160">
    <property type="entry name" value="GGDEF_dom"/>
</dbReference>
<evidence type="ECO:0000256" key="6">
    <source>
        <dbReference type="ARBA" id="ARBA00022741"/>
    </source>
</evidence>
<keyword evidence="10" id="KW-0067">ATP-binding</keyword>
<evidence type="ECO:0000256" key="7">
    <source>
        <dbReference type="ARBA" id="ARBA00022759"/>
    </source>
</evidence>
<dbReference type="PANTHER" id="PTHR36528">
    <property type="entry name" value="CRISPR SYSTEM SINGLE-STRAND-SPECIFIC DEOXYRIBONUCLEASE CAS10/CSM1 (SUBTYPE III-A)"/>
    <property type="match status" value="1"/>
</dbReference>
<evidence type="ECO:0000256" key="11">
    <source>
        <dbReference type="ARBA" id="ARBA00023118"/>
    </source>
</evidence>
<keyword evidence="15" id="KW-1185">Reference proteome</keyword>
<reference evidence="14 15" key="1">
    <citation type="journal article" date="2020" name="Cell Host Microbe">
        <title>Functional and Genomic Variation between Human-Derived Isolates of Lachnospiraceae Reveals Inter- and Intra-Species Diversity.</title>
        <authorList>
            <person name="Sorbara M.T."/>
            <person name="Littmann E.R."/>
            <person name="Fontana E."/>
            <person name="Moody T.U."/>
            <person name="Kohout C.E."/>
            <person name="Gjonbalaj M."/>
            <person name="Eaton V."/>
            <person name="Seok R."/>
            <person name="Leiner I.M."/>
            <person name="Pamer E.G."/>
        </authorList>
    </citation>
    <scope>NUCLEOTIDE SEQUENCE [LARGE SCALE GENOMIC DNA]</scope>
    <source>
        <strain evidence="14 15">MSK.14.16</strain>
    </source>
</reference>
<dbReference type="InterPro" id="IPR043128">
    <property type="entry name" value="Rev_trsase/Diguanyl_cyclase"/>
</dbReference>
<keyword evidence="5" id="KW-0540">Nuclease</keyword>
<dbReference type="SUPFAM" id="SSF109604">
    <property type="entry name" value="HD-domain/PDEase-like"/>
    <property type="match status" value="1"/>
</dbReference>
<keyword evidence="6" id="KW-0547">Nucleotide-binding</keyword>
<dbReference type="InterPro" id="IPR052117">
    <property type="entry name" value="Cas10/Csm1_subtype-III-A"/>
</dbReference>
<dbReference type="Pfam" id="PF20824">
    <property type="entry name" value="Cmr2_hel_dom2"/>
    <property type="match status" value="1"/>
</dbReference>
<evidence type="ECO:0000256" key="10">
    <source>
        <dbReference type="ARBA" id="ARBA00022840"/>
    </source>
</evidence>
<dbReference type="InterPro" id="IPR013408">
    <property type="entry name" value="Cas10/Csm1"/>
</dbReference>
<comment type="similarity">
    <text evidence="2">Belongs to the CRISPR-associated Cas10/Csm1 family.</text>
</comment>
<keyword evidence="11" id="KW-0051">Antiviral defense</keyword>
<organism evidence="14 15">
    <name type="scientific">Faecalicatena fissicatena</name>
    <dbReference type="NCBI Taxonomy" id="290055"/>
    <lineage>
        <taxon>Bacteria</taxon>
        <taxon>Bacillati</taxon>
        <taxon>Bacillota</taxon>
        <taxon>Clostridia</taxon>
        <taxon>Lachnospirales</taxon>
        <taxon>Lachnospiraceae</taxon>
        <taxon>Faecalicatena</taxon>
    </lineage>
</organism>
<keyword evidence="9" id="KW-0269">Exonuclease</keyword>
<evidence type="ECO:0000256" key="3">
    <source>
        <dbReference type="ARBA" id="ARBA00014333"/>
    </source>
</evidence>
<dbReference type="Pfam" id="PF01966">
    <property type="entry name" value="HD"/>
    <property type="match status" value="1"/>
</dbReference>
<evidence type="ECO:0000259" key="13">
    <source>
        <dbReference type="PROSITE" id="PS50887"/>
    </source>
</evidence>
<keyword evidence="7" id="KW-0255">Endonuclease</keyword>
<evidence type="ECO:0000256" key="8">
    <source>
        <dbReference type="ARBA" id="ARBA00022801"/>
    </source>
</evidence>
<evidence type="ECO:0000256" key="2">
    <source>
        <dbReference type="ARBA" id="ARBA00005700"/>
    </source>
</evidence>
<dbReference type="Gene3D" id="3.30.70.270">
    <property type="match status" value="1"/>
</dbReference>